<evidence type="ECO:0000313" key="2">
    <source>
        <dbReference type="EMBL" id="MPC93272.1"/>
    </source>
</evidence>
<comment type="caution">
    <text evidence="2">The sequence shown here is derived from an EMBL/GenBank/DDBJ whole genome shotgun (WGS) entry which is preliminary data.</text>
</comment>
<sequence>MVHPLRRHIGGSHRLGFGNGKGCGRTEGSAGDGKVIKPLIQVETKMAAHTIPTRQMVRTQRRLSLQDQWRMGGPLTEQQDQDETREESIGGALLGRN</sequence>
<accession>A0A5B7JAM5</accession>
<keyword evidence="3" id="KW-1185">Reference proteome</keyword>
<gene>
    <name evidence="2" type="ORF">E2C01_088396</name>
</gene>
<feature type="region of interest" description="Disordered" evidence="1">
    <location>
        <begin position="64"/>
        <end position="97"/>
    </location>
</feature>
<dbReference type="AlphaFoldDB" id="A0A5B7JAM5"/>
<feature type="region of interest" description="Disordered" evidence="1">
    <location>
        <begin position="1"/>
        <end position="32"/>
    </location>
</feature>
<organism evidence="2 3">
    <name type="scientific">Portunus trituberculatus</name>
    <name type="common">Swimming crab</name>
    <name type="synonym">Neptunus trituberculatus</name>
    <dbReference type="NCBI Taxonomy" id="210409"/>
    <lineage>
        <taxon>Eukaryota</taxon>
        <taxon>Metazoa</taxon>
        <taxon>Ecdysozoa</taxon>
        <taxon>Arthropoda</taxon>
        <taxon>Crustacea</taxon>
        <taxon>Multicrustacea</taxon>
        <taxon>Malacostraca</taxon>
        <taxon>Eumalacostraca</taxon>
        <taxon>Eucarida</taxon>
        <taxon>Decapoda</taxon>
        <taxon>Pleocyemata</taxon>
        <taxon>Brachyura</taxon>
        <taxon>Eubrachyura</taxon>
        <taxon>Portunoidea</taxon>
        <taxon>Portunidae</taxon>
        <taxon>Portuninae</taxon>
        <taxon>Portunus</taxon>
    </lineage>
</organism>
<protein>
    <submittedName>
        <fullName evidence="2">Uncharacterized protein</fullName>
    </submittedName>
</protein>
<dbReference type="Proteomes" id="UP000324222">
    <property type="component" value="Unassembled WGS sequence"/>
</dbReference>
<evidence type="ECO:0000256" key="1">
    <source>
        <dbReference type="SAM" id="MobiDB-lite"/>
    </source>
</evidence>
<dbReference type="EMBL" id="VSRR010094294">
    <property type="protein sequence ID" value="MPC93272.1"/>
    <property type="molecule type" value="Genomic_DNA"/>
</dbReference>
<evidence type="ECO:0000313" key="3">
    <source>
        <dbReference type="Proteomes" id="UP000324222"/>
    </source>
</evidence>
<reference evidence="2 3" key="1">
    <citation type="submission" date="2019-05" db="EMBL/GenBank/DDBJ databases">
        <title>Another draft genome of Portunus trituberculatus and its Hox gene families provides insights of decapod evolution.</title>
        <authorList>
            <person name="Jeong J.-H."/>
            <person name="Song I."/>
            <person name="Kim S."/>
            <person name="Choi T."/>
            <person name="Kim D."/>
            <person name="Ryu S."/>
            <person name="Kim W."/>
        </authorList>
    </citation>
    <scope>NUCLEOTIDE SEQUENCE [LARGE SCALE GENOMIC DNA]</scope>
    <source>
        <tissue evidence="2">Muscle</tissue>
    </source>
</reference>
<name>A0A5B7JAM5_PORTR</name>
<proteinExistence type="predicted"/>
<feature type="compositionally biased region" description="Basic residues" evidence="1">
    <location>
        <begin position="1"/>
        <end position="11"/>
    </location>
</feature>